<evidence type="ECO:0000256" key="2">
    <source>
        <dbReference type="ARBA" id="ARBA00022645"/>
    </source>
</evidence>
<evidence type="ECO:0000256" key="1">
    <source>
        <dbReference type="ARBA" id="ARBA00009431"/>
    </source>
</evidence>
<dbReference type="OMA" id="FHCTIST"/>
<dbReference type="Pfam" id="PF00450">
    <property type="entry name" value="Peptidase_S10"/>
    <property type="match status" value="1"/>
</dbReference>
<keyword evidence="3" id="KW-0645">Protease</keyword>
<keyword evidence="9" id="KW-1185">Reference proteome</keyword>
<dbReference type="InParanoid" id="C5LPK9"/>
<evidence type="ECO:0000256" key="7">
    <source>
        <dbReference type="SAM" id="SignalP"/>
    </source>
</evidence>
<proteinExistence type="inferred from homology"/>
<keyword evidence="6" id="KW-0325">Glycoprotein</keyword>
<dbReference type="SUPFAM" id="SSF53474">
    <property type="entry name" value="alpha/beta-Hydrolases"/>
    <property type="match status" value="1"/>
</dbReference>
<dbReference type="RefSeq" id="XP_002768611.1">
    <property type="nucleotide sequence ID" value="XM_002768565.1"/>
</dbReference>
<dbReference type="GO" id="GO:0004185">
    <property type="term" value="F:serine-type carboxypeptidase activity"/>
    <property type="evidence" value="ECO:0007669"/>
    <property type="project" value="InterPro"/>
</dbReference>
<accession>C5LPK9</accession>
<evidence type="ECO:0000256" key="3">
    <source>
        <dbReference type="ARBA" id="ARBA00022670"/>
    </source>
</evidence>
<evidence type="ECO:0000256" key="5">
    <source>
        <dbReference type="ARBA" id="ARBA00022801"/>
    </source>
</evidence>
<evidence type="ECO:0000256" key="6">
    <source>
        <dbReference type="ARBA" id="ARBA00023180"/>
    </source>
</evidence>
<dbReference type="InterPro" id="IPR029058">
    <property type="entry name" value="AB_hydrolase_fold"/>
</dbReference>
<dbReference type="ESTHER" id="perm5-c5lpk9">
    <property type="family name" value="Carboxypeptidase_S10"/>
</dbReference>
<sequence>MFAIYLLSLLVASTASVSPTADLHRVPYLPGYGQVTGVYAGHVLANRSSDGHLWYMLFEHEDPLDDNEEDVPLLLWLNGGPGASSSLGNLLENGPYRLHPNMSLTENPWSWARLGHCVYFDQPVGTGFSYSNSDGYVTDFHQLAVQFSTALDSFFEIHPNLRKARTFITGESFAGVYIPVITSYILERNKELPEENRVNLEGMIIGNPGNLHWIQYHSSIEYFYVQGLIGSKAREHAEGMWRSVENLMAAGREVEAFQKAEAMQEYMQKAAGHPFLYDTRQWGDTFNNIYSAAMKEYFSRDDVNAAFHTGGIKWQNGDGTAAPNPVAIKLQTKLMSPVLREIKSILSAGLPTMIYTGVFDGSSCGHLSVMDALHMVAYEPLEEAPRKLWMGSEHPFGFVQSGGALTFVWVSNSGHMVPTDQPEAALDMMDRFVSPNF</sequence>
<dbReference type="OrthoDB" id="433625at2759"/>
<comment type="similarity">
    <text evidence="1">Belongs to the peptidase S10 family.</text>
</comment>
<feature type="chain" id="PRO_5002954971" evidence="7">
    <location>
        <begin position="17"/>
        <end position="437"/>
    </location>
</feature>
<name>C5LPK9_PERM5</name>
<dbReference type="InterPro" id="IPR001563">
    <property type="entry name" value="Peptidase_S10"/>
</dbReference>
<protein>
    <submittedName>
        <fullName evidence="8">Vitellogenic carboxypeptidase, putative</fullName>
    </submittedName>
</protein>
<dbReference type="PANTHER" id="PTHR11802:SF3">
    <property type="entry name" value="RETINOID-INDUCIBLE SERINE CARBOXYPEPTIDASE"/>
    <property type="match status" value="1"/>
</dbReference>
<reference evidence="8 9" key="1">
    <citation type="submission" date="2008-07" db="EMBL/GenBank/DDBJ databases">
        <authorList>
            <person name="El-Sayed N."/>
            <person name="Caler E."/>
            <person name="Inman J."/>
            <person name="Amedeo P."/>
            <person name="Hass B."/>
            <person name="Wortman J."/>
        </authorList>
    </citation>
    <scope>NUCLEOTIDE SEQUENCE [LARGE SCALE GENOMIC DNA]</scope>
    <source>
        <strain evidence="9">ATCC 50983 / TXsc</strain>
    </source>
</reference>
<evidence type="ECO:0000313" key="8">
    <source>
        <dbReference type="EMBL" id="EER01329.1"/>
    </source>
</evidence>
<organism evidence="9">
    <name type="scientific">Perkinsus marinus (strain ATCC 50983 / TXsc)</name>
    <dbReference type="NCBI Taxonomy" id="423536"/>
    <lineage>
        <taxon>Eukaryota</taxon>
        <taxon>Sar</taxon>
        <taxon>Alveolata</taxon>
        <taxon>Perkinsozoa</taxon>
        <taxon>Perkinsea</taxon>
        <taxon>Perkinsida</taxon>
        <taxon>Perkinsidae</taxon>
        <taxon>Perkinsus</taxon>
    </lineage>
</organism>
<dbReference type="InterPro" id="IPR033124">
    <property type="entry name" value="Ser_caboxypep_his_AS"/>
</dbReference>
<gene>
    <name evidence="8" type="ORF">Pmar_PMAR004202</name>
</gene>
<dbReference type="AlphaFoldDB" id="C5LPK9"/>
<dbReference type="GO" id="GO:0006508">
    <property type="term" value="P:proteolysis"/>
    <property type="evidence" value="ECO:0007669"/>
    <property type="project" value="UniProtKB-KW"/>
</dbReference>
<evidence type="ECO:0000256" key="4">
    <source>
        <dbReference type="ARBA" id="ARBA00022729"/>
    </source>
</evidence>
<keyword evidence="4 7" id="KW-0732">Signal</keyword>
<dbReference type="Gene3D" id="3.40.50.1820">
    <property type="entry name" value="alpha/beta hydrolase"/>
    <property type="match status" value="1"/>
</dbReference>
<dbReference type="PROSITE" id="PS00560">
    <property type="entry name" value="CARBOXYPEPT_SER_HIS"/>
    <property type="match status" value="1"/>
</dbReference>
<keyword evidence="2 8" id="KW-0121">Carboxypeptidase</keyword>
<dbReference type="GeneID" id="9058888"/>
<evidence type="ECO:0000313" key="9">
    <source>
        <dbReference type="Proteomes" id="UP000007800"/>
    </source>
</evidence>
<dbReference type="PANTHER" id="PTHR11802">
    <property type="entry name" value="SERINE PROTEASE FAMILY S10 SERINE CARBOXYPEPTIDASE"/>
    <property type="match status" value="1"/>
</dbReference>
<dbReference type="EMBL" id="GG684180">
    <property type="protein sequence ID" value="EER01329.1"/>
    <property type="molecule type" value="Genomic_DNA"/>
</dbReference>
<keyword evidence="5" id="KW-0378">Hydrolase</keyword>
<feature type="signal peptide" evidence="7">
    <location>
        <begin position="1"/>
        <end position="16"/>
    </location>
</feature>
<dbReference type="PRINTS" id="PR00724">
    <property type="entry name" value="CRBOXYPTASEC"/>
</dbReference>
<dbReference type="Proteomes" id="UP000007800">
    <property type="component" value="Unassembled WGS sequence"/>
</dbReference>